<dbReference type="AlphaFoldDB" id="A0A512DZ47"/>
<protein>
    <submittedName>
        <fullName evidence="1">Uncharacterized protein</fullName>
    </submittedName>
</protein>
<dbReference type="RefSeq" id="WP_044435175.1">
    <property type="nucleotide sequence ID" value="NZ_BJYZ01000031.1"/>
</dbReference>
<gene>
    <name evidence="1" type="ORF">SAE02_58990</name>
</gene>
<comment type="caution">
    <text evidence="1">The sequence shown here is derived from an EMBL/GenBank/DDBJ whole genome shotgun (WGS) entry which is preliminary data.</text>
</comment>
<dbReference type="EMBL" id="BJYZ01000031">
    <property type="protein sequence ID" value="GEO41751.1"/>
    <property type="molecule type" value="Genomic_DNA"/>
</dbReference>
<evidence type="ECO:0000313" key="2">
    <source>
        <dbReference type="Proteomes" id="UP000321523"/>
    </source>
</evidence>
<organism evidence="1 2">
    <name type="scientific">Skermanella aerolata</name>
    <dbReference type="NCBI Taxonomy" id="393310"/>
    <lineage>
        <taxon>Bacteria</taxon>
        <taxon>Pseudomonadati</taxon>
        <taxon>Pseudomonadota</taxon>
        <taxon>Alphaproteobacteria</taxon>
        <taxon>Rhodospirillales</taxon>
        <taxon>Azospirillaceae</taxon>
        <taxon>Skermanella</taxon>
    </lineage>
</organism>
<reference evidence="1 2" key="1">
    <citation type="submission" date="2019-07" db="EMBL/GenBank/DDBJ databases">
        <title>Whole genome shotgun sequence of Skermanella aerolata NBRC 106429.</title>
        <authorList>
            <person name="Hosoyama A."/>
            <person name="Uohara A."/>
            <person name="Ohji S."/>
            <person name="Ichikawa N."/>
        </authorList>
    </citation>
    <scope>NUCLEOTIDE SEQUENCE [LARGE SCALE GENOMIC DNA]</scope>
    <source>
        <strain evidence="1 2">NBRC 106429</strain>
    </source>
</reference>
<evidence type="ECO:0000313" key="1">
    <source>
        <dbReference type="EMBL" id="GEO41751.1"/>
    </source>
</evidence>
<sequence>MATRTAGKSISAWVDGDVAATVERAAALEGHTPAQFVAAATKFYLALPEQAHAAWRKAQVMGTPEEVNAALREVTRALLNAQINIAAARGREEAERAAAVSGLDLENIDFVQVVQDVRKKRSSNG</sequence>
<keyword evidence="2" id="KW-1185">Reference proteome</keyword>
<name>A0A512DZ47_9PROT</name>
<accession>A0A512DZ47</accession>
<proteinExistence type="predicted"/>
<dbReference type="Proteomes" id="UP000321523">
    <property type="component" value="Unassembled WGS sequence"/>
</dbReference>